<evidence type="ECO:0000256" key="1">
    <source>
        <dbReference type="ARBA" id="ARBA00009437"/>
    </source>
</evidence>
<evidence type="ECO:0000256" key="4">
    <source>
        <dbReference type="ARBA" id="ARBA00023163"/>
    </source>
</evidence>
<dbReference type="GO" id="GO:0003677">
    <property type="term" value="F:DNA binding"/>
    <property type="evidence" value="ECO:0007669"/>
    <property type="project" value="UniProtKB-KW"/>
</dbReference>
<dbReference type="InterPro" id="IPR036388">
    <property type="entry name" value="WH-like_DNA-bd_sf"/>
</dbReference>
<dbReference type="Gene3D" id="1.10.10.10">
    <property type="entry name" value="Winged helix-like DNA-binding domain superfamily/Winged helix DNA-binding domain"/>
    <property type="match status" value="1"/>
</dbReference>
<protein>
    <submittedName>
        <fullName evidence="6">LysR family transcriptional regulator</fullName>
    </submittedName>
</protein>
<evidence type="ECO:0000313" key="7">
    <source>
        <dbReference type="Proteomes" id="UP000594778"/>
    </source>
</evidence>
<dbReference type="GO" id="GO:0032993">
    <property type="term" value="C:protein-DNA complex"/>
    <property type="evidence" value="ECO:0007669"/>
    <property type="project" value="TreeGrafter"/>
</dbReference>
<dbReference type="GO" id="GO:0003700">
    <property type="term" value="F:DNA-binding transcription factor activity"/>
    <property type="evidence" value="ECO:0007669"/>
    <property type="project" value="InterPro"/>
</dbReference>
<dbReference type="EMBL" id="CP065668">
    <property type="protein sequence ID" value="QPS09971.1"/>
    <property type="molecule type" value="Genomic_DNA"/>
</dbReference>
<dbReference type="InterPro" id="IPR000847">
    <property type="entry name" value="LysR_HTH_N"/>
</dbReference>
<dbReference type="CDD" id="cd08414">
    <property type="entry name" value="PBP2_LTTR_aromatics_like"/>
    <property type="match status" value="1"/>
</dbReference>
<reference evidence="6 7" key="1">
    <citation type="submission" date="2020-12" db="EMBL/GenBank/DDBJ databases">
        <title>FDA dAtabase for Regulatory Grade micrObial Sequences (FDA-ARGOS): Supporting development and validation of Infectious Disease Dx tests.</title>
        <authorList>
            <person name="Sproer C."/>
            <person name="Gronow S."/>
            <person name="Severitt S."/>
            <person name="Schroder I."/>
            <person name="Tallon L."/>
            <person name="Sadzewicz L."/>
            <person name="Zhao X."/>
            <person name="Boylan J."/>
            <person name="Ott S."/>
            <person name="Bowen H."/>
            <person name="Vavikolanu K."/>
            <person name="Mehta A."/>
            <person name="Aluvathingal J."/>
            <person name="Nadendla S."/>
            <person name="Lowell S."/>
            <person name="Myers T."/>
            <person name="Yan Y."/>
            <person name="Sichtig H."/>
        </authorList>
    </citation>
    <scope>NUCLEOTIDE SEQUENCE [LARGE SCALE GENOMIC DNA]</scope>
    <source>
        <strain evidence="6 7">FDAARGOS_909</strain>
    </source>
</reference>
<evidence type="ECO:0000256" key="2">
    <source>
        <dbReference type="ARBA" id="ARBA00023015"/>
    </source>
</evidence>
<evidence type="ECO:0000256" key="3">
    <source>
        <dbReference type="ARBA" id="ARBA00023125"/>
    </source>
</evidence>
<sequence length="307" mass="34553">MPKTMNLRQLQCFIVVAEELNFRRAAQRLHMTQPPLSRQIKALEDRLGTRLFDRRGRSTVLTAAGERFLDQARELMRHADGMVSAFLARAEQPMELRIGITMVIDAGLFSWIEPEFAARHPNIRLHVTRQTSVQSIQNLNAGTLDAAIIGMPSHTSGLTVEHLRDEPMVVGLSITHPAAMRQELALRDLSDDNLYWFDSKQNPAYHEHCERVFTRLKFNPPRTIEPPYYPVLLSLVADGRGIALFPSSLQSVKHDGVVYKALSEGEELGIWIGVAYRKGVQSEVVSAFVQFLKERKLAATPSLTCSP</sequence>
<gene>
    <name evidence="6" type="ORF">I6G66_08225</name>
</gene>
<keyword evidence="4" id="KW-0804">Transcription</keyword>
<dbReference type="FunFam" id="1.10.10.10:FF:000001">
    <property type="entry name" value="LysR family transcriptional regulator"/>
    <property type="match status" value="1"/>
</dbReference>
<dbReference type="InterPro" id="IPR036390">
    <property type="entry name" value="WH_DNA-bd_sf"/>
</dbReference>
<proteinExistence type="inferred from homology"/>
<keyword evidence="3" id="KW-0238">DNA-binding</keyword>
<dbReference type="Pfam" id="PF00126">
    <property type="entry name" value="HTH_1"/>
    <property type="match status" value="1"/>
</dbReference>
<accession>A0A7T2W076</accession>
<evidence type="ECO:0000259" key="5">
    <source>
        <dbReference type="PROSITE" id="PS50931"/>
    </source>
</evidence>
<dbReference type="AlphaFoldDB" id="A0A7T2W076"/>
<dbReference type="PROSITE" id="PS50931">
    <property type="entry name" value="HTH_LYSR"/>
    <property type="match status" value="1"/>
</dbReference>
<feature type="domain" description="HTH lysR-type" evidence="5">
    <location>
        <begin position="5"/>
        <end position="62"/>
    </location>
</feature>
<evidence type="ECO:0000313" key="6">
    <source>
        <dbReference type="EMBL" id="QPS09971.1"/>
    </source>
</evidence>
<organism evidence="6 7">
    <name type="scientific">Delftia acidovorans</name>
    <name type="common">Pseudomonas acidovorans</name>
    <name type="synonym">Comamonas acidovorans</name>
    <dbReference type="NCBI Taxonomy" id="80866"/>
    <lineage>
        <taxon>Bacteria</taxon>
        <taxon>Pseudomonadati</taxon>
        <taxon>Pseudomonadota</taxon>
        <taxon>Betaproteobacteria</taxon>
        <taxon>Burkholderiales</taxon>
        <taxon>Comamonadaceae</taxon>
        <taxon>Delftia</taxon>
    </lineage>
</organism>
<comment type="similarity">
    <text evidence="1">Belongs to the LysR transcriptional regulatory family.</text>
</comment>
<dbReference type="PANTHER" id="PTHR30346:SF28">
    <property type="entry name" value="HTH-TYPE TRANSCRIPTIONAL REGULATOR CYNR"/>
    <property type="match status" value="1"/>
</dbReference>
<keyword evidence="2" id="KW-0805">Transcription regulation</keyword>
<dbReference type="Proteomes" id="UP000594778">
    <property type="component" value="Chromosome"/>
</dbReference>
<dbReference type="InterPro" id="IPR005119">
    <property type="entry name" value="LysR_subst-bd"/>
</dbReference>
<dbReference type="PRINTS" id="PR00039">
    <property type="entry name" value="HTHLYSR"/>
</dbReference>
<dbReference type="Pfam" id="PF03466">
    <property type="entry name" value="LysR_substrate"/>
    <property type="match status" value="1"/>
</dbReference>
<dbReference type="SUPFAM" id="SSF53850">
    <property type="entry name" value="Periplasmic binding protein-like II"/>
    <property type="match status" value="1"/>
</dbReference>
<dbReference type="Gene3D" id="3.40.190.10">
    <property type="entry name" value="Periplasmic binding protein-like II"/>
    <property type="match status" value="2"/>
</dbReference>
<name>A0A7T2W076_DELAC</name>
<dbReference type="SUPFAM" id="SSF46785">
    <property type="entry name" value="Winged helix' DNA-binding domain"/>
    <property type="match status" value="1"/>
</dbReference>
<dbReference type="PANTHER" id="PTHR30346">
    <property type="entry name" value="TRANSCRIPTIONAL DUAL REGULATOR HCAR-RELATED"/>
    <property type="match status" value="1"/>
</dbReference>